<reference evidence="2" key="1">
    <citation type="submission" date="2022-05" db="EMBL/GenBank/DDBJ databases">
        <title>The Musa troglodytarum L. genome provides insights into the mechanism of non-climacteric behaviour and enrichment of carotenoids.</title>
        <authorList>
            <person name="Wang J."/>
        </authorList>
    </citation>
    <scope>NUCLEOTIDE SEQUENCE</scope>
    <source>
        <tissue evidence="2">Leaf</tissue>
    </source>
</reference>
<protein>
    <submittedName>
        <fullName evidence="2">Uncharacterized protein</fullName>
    </submittedName>
</protein>
<dbReference type="EMBL" id="CP097502">
    <property type="protein sequence ID" value="URD73796.1"/>
    <property type="molecule type" value="Genomic_DNA"/>
</dbReference>
<dbReference type="AlphaFoldDB" id="A0A9E7EB10"/>
<gene>
    <name evidence="2" type="ORF">MUK42_36453</name>
</gene>
<name>A0A9E7EB10_9LILI</name>
<sequence>MSSRIPDTGNRVRILITTNNVTHLLAHEACESQGEGIQPVSQPSQDKKETCCSGNDNKMTPPPKAKETWEKIAAETLRMPVET</sequence>
<feature type="region of interest" description="Disordered" evidence="1">
    <location>
        <begin position="34"/>
        <end position="66"/>
    </location>
</feature>
<accession>A0A9E7EB10</accession>
<proteinExistence type="predicted"/>
<evidence type="ECO:0000313" key="3">
    <source>
        <dbReference type="Proteomes" id="UP001055439"/>
    </source>
</evidence>
<evidence type="ECO:0000313" key="2">
    <source>
        <dbReference type="EMBL" id="URD73796.1"/>
    </source>
</evidence>
<organism evidence="2 3">
    <name type="scientific">Musa troglodytarum</name>
    <name type="common">fe'i banana</name>
    <dbReference type="NCBI Taxonomy" id="320322"/>
    <lineage>
        <taxon>Eukaryota</taxon>
        <taxon>Viridiplantae</taxon>
        <taxon>Streptophyta</taxon>
        <taxon>Embryophyta</taxon>
        <taxon>Tracheophyta</taxon>
        <taxon>Spermatophyta</taxon>
        <taxon>Magnoliopsida</taxon>
        <taxon>Liliopsida</taxon>
        <taxon>Zingiberales</taxon>
        <taxon>Musaceae</taxon>
        <taxon>Musa</taxon>
    </lineage>
</organism>
<keyword evidence="3" id="KW-1185">Reference proteome</keyword>
<evidence type="ECO:0000256" key="1">
    <source>
        <dbReference type="SAM" id="MobiDB-lite"/>
    </source>
</evidence>
<dbReference type="Proteomes" id="UP001055439">
    <property type="component" value="Chromosome 1"/>
</dbReference>